<dbReference type="SUPFAM" id="SSF46785">
    <property type="entry name" value="Winged helix' DNA-binding domain"/>
    <property type="match status" value="1"/>
</dbReference>
<dbReference type="PANTHER" id="PTHR30346">
    <property type="entry name" value="TRANSCRIPTIONAL DUAL REGULATOR HCAR-RELATED"/>
    <property type="match status" value="1"/>
</dbReference>
<evidence type="ECO:0000256" key="3">
    <source>
        <dbReference type="ARBA" id="ARBA00023125"/>
    </source>
</evidence>
<dbReference type="Gene3D" id="1.10.10.10">
    <property type="entry name" value="Winged helix-like DNA-binding domain superfamily/Winged helix DNA-binding domain"/>
    <property type="match status" value="1"/>
</dbReference>
<dbReference type="Gene3D" id="3.40.190.10">
    <property type="entry name" value="Periplasmic binding protein-like II"/>
    <property type="match status" value="2"/>
</dbReference>
<dbReference type="InterPro" id="IPR036388">
    <property type="entry name" value="WH-like_DNA-bd_sf"/>
</dbReference>
<evidence type="ECO:0000256" key="4">
    <source>
        <dbReference type="ARBA" id="ARBA00023163"/>
    </source>
</evidence>
<organism evidence="6">
    <name type="scientific">Arthrobacter saudimassiliensis</name>
    <dbReference type="NCBI Taxonomy" id="1461584"/>
    <lineage>
        <taxon>Bacteria</taxon>
        <taxon>Bacillati</taxon>
        <taxon>Actinomycetota</taxon>
        <taxon>Actinomycetes</taxon>
        <taxon>Micrococcales</taxon>
        <taxon>Micrococcaceae</taxon>
        <taxon>Arthrobacter</taxon>
    </lineage>
</organism>
<reference evidence="6" key="1">
    <citation type="submission" date="2014-07" db="EMBL/GenBank/DDBJ databases">
        <authorList>
            <person name="Urmite Genomes Urmite Genomes"/>
        </authorList>
    </citation>
    <scope>NUCLEOTIDE SEQUENCE</scope>
    <source>
        <strain evidence="6">11W110_air</strain>
    </source>
</reference>
<dbReference type="Pfam" id="PF00126">
    <property type="entry name" value="HTH_1"/>
    <property type="match status" value="1"/>
</dbReference>
<proteinExistence type="inferred from homology"/>
<dbReference type="AlphaFoldDB" id="A0A078MTK6"/>
<sequence>METRHLRYFVAVAEEKHFGRAAERLHMAQPPLSQQIKQLEEQLKTQLLVRTTRKVELTPAGELLLDRARGILADLDQVAQDVQLVGQGASGVVRIGVAGSTMYRLMPRIVEAARTRMPGLRLNVHGEMLTPQMERALEENRIDVALLRPPVRSEALDLLRLGQDELVLALPEQHPLAIRDELRLADLAGQPFISYPAESAVSGIFLDAARSAGFRPDIVQEARETSTLLSFVAAGMGIALVPTPRSTFGLQGIVFRALTDAPEVDLALASRKGDARPLIANFLSLFDAQTLTPSEGTTP</sequence>
<protein>
    <submittedName>
        <fullName evidence="6">Hca operon transcriptional activator</fullName>
    </submittedName>
</protein>
<keyword evidence="2" id="KW-0805">Transcription regulation</keyword>
<dbReference type="InterPro" id="IPR036390">
    <property type="entry name" value="WH_DNA-bd_sf"/>
</dbReference>
<dbReference type="CDD" id="cd08414">
    <property type="entry name" value="PBP2_LTTR_aromatics_like"/>
    <property type="match status" value="1"/>
</dbReference>
<dbReference type="PRINTS" id="PR00039">
    <property type="entry name" value="HTHLYSR"/>
</dbReference>
<dbReference type="FunFam" id="1.10.10.10:FF:000001">
    <property type="entry name" value="LysR family transcriptional regulator"/>
    <property type="match status" value="1"/>
</dbReference>
<evidence type="ECO:0000259" key="5">
    <source>
        <dbReference type="PROSITE" id="PS50931"/>
    </source>
</evidence>
<keyword evidence="4" id="KW-0804">Transcription</keyword>
<dbReference type="SUPFAM" id="SSF53850">
    <property type="entry name" value="Periplasmic binding protein-like II"/>
    <property type="match status" value="1"/>
</dbReference>
<dbReference type="GO" id="GO:0003677">
    <property type="term" value="F:DNA binding"/>
    <property type="evidence" value="ECO:0007669"/>
    <property type="project" value="UniProtKB-KW"/>
</dbReference>
<dbReference type="EMBL" id="LN483072">
    <property type="protein sequence ID" value="CEA09650.1"/>
    <property type="molecule type" value="Genomic_DNA"/>
</dbReference>
<dbReference type="PROSITE" id="PS50931">
    <property type="entry name" value="HTH_LYSR"/>
    <property type="match status" value="1"/>
</dbReference>
<dbReference type="InterPro" id="IPR000847">
    <property type="entry name" value="LysR_HTH_N"/>
</dbReference>
<dbReference type="GO" id="GO:0032993">
    <property type="term" value="C:protein-DNA complex"/>
    <property type="evidence" value="ECO:0007669"/>
    <property type="project" value="TreeGrafter"/>
</dbReference>
<evidence type="ECO:0000313" key="6">
    <source>
        <dbReference type="EMBL" id="CEA09650.1"/>
    </source>
</evidence>
<comment type="similarity">
    <text evidence="1">Belongs to the LysR transcriptional regulatory family.</text>
</comment>
<gene>
    <name evidence="6" type="primary">hcaR</name>
    <name evidence="6" type="ORF">BN1051_03022</name>
</gene>
<evidence type="ECO:0000256" key="1">
    <source>
        <dbReference type="ARBA" id="ARBA00009437"/>
    </source>
</evidence>
<name>A0A078MTK6_9MICC</name>
<keyword evidence="3" id="KW-0238">DNA-binding</keyword>
<evidence type="ECO:0000256" key="2">
    <source>
        <dbReference type="ARBA" id="ARBA00023015"/>
    </source>
</evidence>
<dbReference type="InterPro" id="IPR005119">
    <property type="entry name" value="LysR_subst-bd"/>
</dbReference>
<dbReference type="PANTHER" id="PTHR30346:SF28">
    <property type="entry name" value="HTH-TYPE TRANSCRIPTIONAL REGULATOR CYNR"/>
    <property type="match status" value="1"/>
</dbReference>
<dbReference type="GO" id="GO:0003700">
    <property type="term" value="F:DNA-binding transcription factor activity"/>
    <property type="evidence" value="ECO:0007669"/>
    <property type="project" value="InterPro"/>
</dbReference>
<feature type="domain" description="HTH lysR-type" evidence="5">
    <location>
        <begin position="1"/>
        <end position="58"/>
    </location>
</feature>
<dbReference type="PATRIC" id="fig|1461584.3.peg.2998"/>
<dbReference type="Pfam" id="PF03466">
    <property type="entry name" value="LysR_substrate"/>
    <property type="match status" value="1"/>
</dbReference>
<accession>A0A078MTK6</accession>